<keyword evidence="4" id="KW-0966">Cell projection</keyword>
<dbReference type="AlphaFoldDB" id="A0A507BWX6"/>
<evidence type="ECO:0000256" key="6">
    <source>
        <dbReference type="SAM" id="MobiDB-lite"/>
    </source>
</evidence>
<dbReference type="RefSeq" id="XP_031022995.1">
    <property type="nucleotide sequence ID" value="XM_031171048.1"/>
</dbReference>
<dbReference type="PANTHER" id="PTHR13720">
    <property type="entry name" value="WD-40 REPEAT PROTEIN"/>
    <property type="match status" value="1"/>
</dbReference>
<keyword evidence="8" id="KW-1185">Reference proteome</keyword>
<evidence type="ECO:0000256" key="4">
    <source>
        <dbReference type="ARBA" id="ARBA00023273"/>
    </source>
</evidence>
<dbReference type="InterPro" id="IPR050630">
    <property type="entry name" value="WD_repeat_EMAP"/>
</dbReference>
<dbReference type="Pfam" id="PF00400">
    <property type="entry name" value="WD40"/>
    <property type="match status" value="2"/>
</dbReference>
<accession>A0A507BWX6</accession>
<evidence type="ECO:0000256" key="3">
    <source>
        <dbReference type="ARBA" id="ARBA00022737"/>
    </source>
</evidence>
<evidence type="ECO:0000313" key="8">
    <source>
        <dbReference type="Proteomes" id="UP000319731"/>
    </source>
</evidence>
<dbReference type="EMBL" id="QEAO01000042">
    <property type="protein sequence ID" value="TPX31601.1"/>
    <property type="molecule type" value="Genomic_DNA"/>
</dbReference>
<dbReference type="InterPro" id="IPR036322">
    <property type="entry name" value="WD40_repeat_dom_sf"/>
</dbReference>
<sequence length="918" mass="99484">MATKSEEGQTLPPNTLTLQWTFGLTSNPSCSIHQLPQTDKTKPRRLFYATSHTALVKSLGDDKQTLLQGHCHAVTATAISPSGRFMATADHGPASLLAIWDTQADENADSVIPIQTIFDSHGGCGVSAVGFDAQEGRYVATLGHDEEQTICIWDWTTSEQPIATFSVIGPRQSVLRFNPTDKNEIATTGSGSCSFFKWSPTTGITQSLPALESSTQESLDFYIPGYAINPPTALSGTIHGQIVLWKAGTTDDSPRSIGKFVKIHKGCITGIETLPDGLIITSGSEGSILVHDDKLRVIWTLDKLGCGPIDCISLIPTSTTLSEVILATSAGYVHSLDFGSVKTPLPSKQPPQPKSTSMQSLLNNRAPQPPQLTELLKGIARQATVVACWPATTNFFVGHGGANGGAQVWDASSKKTLCSRTFGCKPKSKDDSPDKEEVSTAAFSADGAYLAVGFANGTVKFLQPSNLLDAPSPSTFSASKTRIERMSFAPDGSYFALVDMSFAVALFKKLDGGNGWELLGRCRAHTKPIVGLVFVPGSSSPRLLSVGSDRFLAEYDVAQSTVSSGLRLSQLFRIEQTARPTAVTVLPDLHDPAGLPRLLVATDAHKLRVLDIEGHAWRRTVLGPPIPGRVVWLELLPPVQGTTARYLIFRSDEKYIGIIKVPLDGNPYRSATVLAHPSRLASCAVSGDGTRVLTCGLDDDAVHLWKIDYAALELRAVSGGTGVYPFLELVDTTPDAREDFVKEAEDFFYYCQILEQGEDTAEKRQVSDRLALRQVPNFMRALGYYPSEQDCEDLIREIQFGDLEYGGQVKDGVTLPDLIRLFVNYRAVAEVDESQLHSALKTSTSVLDADLADEDADDAVITRNALVSLLQKHGEVVTRQELDDAIDSLAISDPELNKATKWTRDQFIEKILGMERAI</sequence>
<name>A0A507BWX6_9FUNG</name>
<dbReference type="SMART" id="SM00320">
    <property type="entry name" value="WD40"/>
    <property type="match status" value="8"/>
</dbReference>
<evidence type="ECO:0000313" key="7">
    <source>
        <dbReference type="EMBL" id="TPX31601.1"/>
    </source>
</evidence>
<reference evidence="7 8" key="1">
    <citation type="journal article" date="2019" name="Sci. Rep.">
        <title>Comparative genomics of chytrid fungi reveal insights into the obligate biotrophic and pathogenic lifestyle of Synchytrium endobioticum.</title>
        <authorList>
            <person name="van de Vossenberg B.T.L.H."/>
            <person name="Warris S."/>
            <person name="Nguyen H.D.T."/>
            <person name="van Gent-Pelzer M.P.E."/>
            <person name="Joly D.L."/>
            <person name="van de Geest H.C."/>
            <person name="Bonants P.J.M."/>
            <person name="Smith D.S."/>
            <person name="Levesque C.A."/>
            <person name="van der Lee T.A.J."/>
        </authorList>
    </citation>
    <scope>NUCLEOTIDE SEQUENCE [LARGE SCALE GENOMIC DNA]</scope>
    <source>
        <strain evidence="7 8">JEL517</strain>
    </source>
</reference>
<dbReference type="GeneID" id="42006345"/>
<proteinExistence type="predicted"/>
<protein>
    <recommendedName>
        <fullName evidence="5">Cilia- and flagella-associated protein 251</fullName>
    </recommendedName>
</protein>
<keyword evidence="3" id="KW-0677">Repeat</keyword>
<evidence type="ECO:0000256" key="2">
    <source>
        <dbReference type="ARBA" id="ARBA00022574"/>
    </source>
</evidence>
<dbReference type="OrthoDB" id="6252103at2759"/>
<organism evidence="7 8">
    <name type="scientific">Synchytrium microbalum</name>
    <dbReference type="NCBI Taxonomy" id="1806994"/>
    <lineage>
        <taxon>Eukaryota</taxon>
        <taxon>Fungi</taxon>
        <taxon>Fungi incertae sedis</taxon>
        <taxon>Chytridiomycota</taxon>
        <taxon>Chytridiomycota incertae sedis</taxon>
        <taxon>Chytridiomycetes</taxon>
        <taxon>Synchytriales</taxon>
        <taxon>Synchytriaceae</taxon>
        <taxon>Synchytrium</taxon>
    </lineage>
</organism>
<comment type="subcellular location">
    <subcellularLocation>
        <location evidence="1">Cell projection</location>
        <location evidence="1">Cilium</location>
    </subcellularLocation>
</comment>
<dbReference type="InterPro" id="IPR001680">
    <property type="entry name" value="WD40_rpt"/>
</dbReference>
<dbReference type="PANTHER" id="PTHR13720:SF13">
    <property type="entry name" value="CILIA- AND FLAGELLA-ASSOCIATED PROTEIN 251"/>
    <property type="match status" value="1"/>
</dbReference>
<dbReference type="Gene3D" id="2.130.10.10">
    <property type="entry name" value="YVTN repeat-like/Quinoprotein amine dehydrogenase"/>
    <property type="match status" value="2"/>
</dbReference>
<comment type="caution">
    <text evidence="7">The sequence shown here is derived from an EMBL/GenBank/DDBJ whole genome shotgun (WGS) entry which is preliminary data.</text>
</comment>
<evidence type="ECO:0000256" key="1">
    <source>
        <dbReference type="ARBA" id="ARBA00004138"/>
    </source>
</evidence>
<dbReference type="GO" id="GO:0031514">
    <property type="term" value="C:motile cilium"/>
    <property type="evidence" value="ECO:0007669"/>
    <property type="project" value="TreeGrafter"/>
</dbReference>
<dbReference type="InterPro" id="IPR015943">
    <property type="entry name" value="WD40/YVTN_repeat-like_dom_sf"/>
</dbReference>
<gene>
    <name evidence="7" type="ORF">SmJEL517_g05120</name>
</gene>
<dbReference type="SUPFAM" id="SSF50978">
    <property type="entry name" value="WD40 repeat-like"/>
    <property type="match status" value="2"/>
</dbReference>
<keyword evidence="2" id="KW-0853">WD repeat</keyword>
<dbReference type="Proteomes" id="UP000319731">
    <property type="component" value="Unassembled WGS sequence"/>
</dbReference>
<dbReference type="STRING" id="1806994.A0A507BWX6"/>
<evidence type="ECO:0000256" key="5">
    <source>
        <dbReference type="ARBA" id="ARBA00040994"/>
    </source>
</evidence>
<feature type="region of interest" description="Disordered" evidence="6">
    <location>
        <begin position="343"/>
        <end position="367"/>
    </location>
</feature>